<gene>
    <name evidence="1" type="ORF">GMARGA_LOCUS29885</name>
</gene>
<accession>A0ABN7WGA6</accession>
<keyword evidence="2" id="KW-1185">Reference proteome</keyword>
<protein>
    <submittedName>
        <fullName evidence="1">40959_t:CDS:1</fullName>
    </submittedName>
</protein>
<name>A0ABN7WGA6_GIGMA</name>
<feature type="non-terminal residue" evidence="1">
    <location>
        <position position="1"/>
    </location>
</feature>
<sequence>DLNIEIDDESDEQLDDEPLELFEGHVKKDENNHEISRLFLCHHARKPPTQKKSHNTEKSGSCHTDYPQTFENQFEHLLELYPKISQYLNRTFYPDRYSWARAYTYRHFTASAQATSQVESINSHIKAITCRSHTTLYNLFSALDSLIANQDYYYNFISWKSLNLNVKLPNICDTMYLNVDSILKIYVAPNLIKKIRNEINHSLFYHSTKISSESLNLYQMQDDDTIFVDNTFDYPLAHSFTLFKQN</sequence>
<proteinExistence type="predicted"/>
<dbReference type="EMBL" id="CAJVQB010040997">
    <property type="protein sequence ID" value="CAG8829052.1"/>
    <property type="molecule type" value="Genomic_DNA"/>
</dbReference>
<dbReference type="Proteomes" id="UP000789901">
    <property type="component" value="Unassembled WGS sequence"/>
</dbReference>
<reference evidence="1 2" key="1">
    <citation type="submission" date="2021-06" db="EMBL/GenBank/DDBJ databases">
        <authorList>
            <person name="Kallberg Y."/>
            <person name="Tangrot J."/>
            <person name="Rosling A."/>
        </authorList>
    </citation>
    <scope>NUCLEOTIDE SEQUENCE [LARGE SCALE GENOMIC DNA]</scope>
    <source>
        <strain evidence="1 2">120-4 pot B 10/14</strain>
    </source>
</reference>
<evidence type="ECO:0000313" key="2">
    <source>
        <dbReference type="Proteomes" id="UP000789901"/>
    </source>
</evidence>
<evidence type="ECO:0000313" key="1">
    <source>
        <dbReference type="EMBL" id="CAG8829052.1"/>
    </source>
</evidence>
<comment type="caution">
    <text evidence="1">The sequence shown here is derived from an EMBL/GenBank/DDBJ whole genome shotgun (WGS) entry which is preliminary data.</text>
</comment>
<organism evidence="1 2">
    <name type="scientific">Gigaspora margarita</name>
    <dbReference type="NCBI Taxonomy" id="4874"/>
    <lineage>
        <taxon>Eukaryota</taxon>
        <taxon>Fungi</taxon>
        <taxon>Fungi incertae sedis</taxon>
        <taxon>Mucoromycota</taxon>
        <taxon>Glomeromycotina</taxon>
        <taxon>Glomeromycetes</taxon>
        <taxon>Diversisporales</taxon>
        <taxon>Gigasporaceae</taxon>
        <taxon>Gigaspora</taxon>
    </lineage>
</organism>